<accession>Q5JBI6</accession>
<name>Q5JBI6_ECOLX</name>
<dbReference type="EMBL" id="AY214164">
    <property type="protein sequence ID" value="AAW58859.1"/>
    <property type="molecule type" value="Genomic_DNA"/>
</dbReference>
<proteinExistence type="predicted"/>
<evidence type="ECO:0000313" key="1">
    <source>
        <dbReference type="EMBL" id="AAW58859.1"/>
    </source>
</evidence>
<reference evidence="1" key="1">
    <citation type="journal article" date="2005" name="Antimicrob. Agents Chemother.">
        <title>DNA sequence and comparative genomics of pAPEC-O2-R, an avian pathogenic Escherichia coli transmissible R plasmid.</title>
        <authorList>
            <person name="Johnson T.J."/>
            <person name="Siek K.E."/>
            <person name="Johnson S.J."/>
            <person name="Nolan L.K."/>
        </authorList>
    </citation>
    <scope>NUCLEOTIDE SEQUENCE</scope>
    <source>
        <strain evidence="1">A2363</strain>
        <plasmid evidence="1">pAPEC-O2-R</plasmid>
    </source>
</reference>
<keyword evidence="1" id="KW-0614">Plasmid</keyword>
<gene>
    <name evidence="1" type="ORF">O2R_91</name>
</gene>
<protein>
    <submittedName>
        <fullName evidence="1">Uncharacterized protein</fullName>
    </submittedName>
</protein>
<geneLocation type="plasmid" evidence="1">
    <name>pAPEC-O2-R</name>
</geneLocation>
<sequence length="50" mass="5647">MPISGRSDFFPIHNFPEVYHAEEITTQRFSAPARRITGQGNNTTYSVMSS</sequence>
<dbReference type="AlphaFoldDB" id="Q5JBI6"/>
<organism evidence="1">
    <name type="scientific">Escherichia coli</name>
    <dbReference type="NCBI Taxonomy" id="562"/>
    <lineage>
        <taxon>Bacteria</taxon>
        <taxon>Pseudomonadati</taxon>
        <taxon>Pseudomonadota</taxon>
        <taxon>Gammaproteobacteria</taxon>
        <taxon>Enterobacterales</taxon>
        <taxon>Enterobacteriaceae</taxon>
        <taxon>Escherichia</taxon>
    </lineage>
</organism>